<dbReference type="HOGENOM" id="CLU_811152_0_0_11"/>
<dbReference type="KEGG" id="sma:SAVERM_3454"/>
<evidence type="ECO:0000313" key="3">
    <source>
        <dbReference type="Proteomes" id="UP000000428"/>
    </source>
</evidence>
<feature type="region of interest" description="Disordered" evidence="1">
    <location>
        <begin position="102"/>
        <end position="172"/>
    </location>
</feature>
<feature type="compositionally biased region" description="Polar residues" evidence="1">
    <location>
        <begin position="147"/>
        <end position="167"/>
    </location>
</feature>
<proteinExistence type="predicted"/>
<keyword evidence="3" id="KW-1185">Reference proteome</keyword>
<feature type="compositionally biased region" description="Low complexity" evidence="1">
    <location>
        <begin position="254"/>
        <end position="266"/>
    </location>
</feature>
<dbReference type="Proteomes" id="UP000000428">
    <property type="component" value="Chromosome"/>
</dbReference>
<feature type="region of interest" description="Disordered" evidence="1">
    <location>
        <begin position="217"/>
        <end position="363"/>
    </location>
</feature>
<dbReference type="AlphaFoldDB" id="Q82HQ4"/>
<dbReference type="eggNOG" id="ENOG5030HUB">
    <property type="taxonomic scope" value="Bacteria"/>
</dbReference>
<accession>Q82HQ4</accession>
<name>Q82HQ4_STRAW</name>
<sequence>MSAVFRSVPPRFVTFRRTEAPPVLTLPAALPFSGAALRVMRGAAGRRALHVVVLVGGLFALGLLCGEQVHAADGTPTVSTAAETVSGTAPGAAPPAFVRSVKGTARQAGRTISSAAAQEPKGAPTPAARPVRPEATAVPSAPKGSPGTPSRANAATPSRANAGTPSRANVGPVADVTKTAPAVQRVVRPVAVGLAGGVVRPVGDLADTVADGLADASSQVPVPSFPSPPSPPSPPSLPPLPSLPALPEPPSLPGLPGLSGLPTSPVQTLPAPASPRQPGGTAAHAGSAEQRETQESPAAYGPPAVGASSAGGNVMHRAPHGAGPAQAPAQQAPGDPTGELGPQSAVDNGAPRHGDAHAVTLDHRAPLRLVPGATAVVTADGTRDRYRDIPEFPG</sequence>
<gene>
    <name evidence="2" type="ORF">SAVERM_3454</name>
</gene>
<evidence type="ECO:0000256" key="1">
    <source>
        <dbReference type="SAM" id="MobiDB-lite"/>
    </source>
</evidence>
<dbReference type="EMBL" id="BA000030">
    <property type="protein sequence ID" value="BAC71166.1"/>
    <property type="molecule type" value="Genomic_DNA"/>
</dbReference>
<evidence type="ECO:0000313" key="2">
    <source>
        <dbReference type="EMBL" id="BAC71166.1"/>
    </source>
</evidence>
<reference evidence="2 3" key="3">
    <citation type="journal article" date="2014" name="J. Ind. Microbiol. Biotechnol.">
        <title>Genome mining of the Streptomyces avermitilis genome and development of genome-minimized hosts for heterologous expression of biosynthetic gene clusters.</title>
        <authorList>
            <person name="Ikeda H."/>
            <person name="Shin-ya K."/>
            <person name="Omura S."/>
        </authorList>
    </citation>
    <scope>NUCLEOTIDE SEQUENCE [LARGE SCALE GENOMIC DNA]</scope>
    <source>
        <strain evidence="3">ATCC 31267 / DSM 46492 / JCM 5070 / NBRC 14893 / NCIMB 12804 / NRRL 8165 / MA-4680</strain>
    </source>
</reference>
<feature type="compositionally biased region" description="Basic and acidic residues" evidence="1">
    <location>
        <begin position="350"/>
        <end position="363"/>
    </location>
</feature>
<feature type="compositionally biased region" description="Low complexity" evidence="1">
    <location>
        <begin position="321"/>
        <end position="334"/>
    </location>
</feature>
<protein>
    <submittedName>
        <fullName evidence="2">Uncharacterized protein</fullName>
    </submittedName>
</protein>
<organism evidence="2 3">
    <name type="scientific">Streptomyces avermitilis (strain ATCC 31267 / DSM 46492 / JCM 5070 / NBRC 14893 / NCIMB 12804 / NRRL 8165 / MA-4680)</name>
    <dbReference type="NCBI Taxonomy" id="227882"/>
    <lineage>
        <taxon>Bacteria</taxon>
        <taxon>Bacillati</taxon>
        <taxon>Actinomycetota</taxon>
        <taxon>Actinomycetes</taxon>
        <taxon>Kitasatosporales</taxon>
        <taxon>Streptomycetaceae</taxon>
        <taxon>Streptomyces</taxon>
    </lineage>
</organism>
<feature type="compositionally biased region" description="Low complexity" evidence="1">
    <location>
        <begin position="296"/>
        <end position="312"/>
    </location>
</feature>
<reference evidence="2 3" key="1">
    <citation type="journal article" date="2001" name="Proc. Natl. Acad. Sci. U.S.A.">
        <title>Genome sequence of an industrial microorganism Streptomyces avermitilis: deducing the ability of producing secondary metabolites.</title>
        <authorList>
            <person name="Omura S."/>
            <person name="Ikeda H."/>
            <person name="Ishikawa J."/>
            <person name="Hanamoto A."/>
            <person name="Takahashi C."/>
            <person name="Shinose M."/>
            <person name="Takahashi Y."/>
            <person name="Horikawa H."/>
            <person name="Nakazawa H."/>
            <person name="Osonoe T."/>
            <person name="Kikuchi H."/>
            <person name="Shiba T."/>
            <person name="Sakaki Y."/>
            <person name="Hattori M."/>
        </authorList>
    </citation>
    <scope>NUCLEOTIDE SEQUENCE [LARGE SCALE GENOMIC DNA]</scope>
    <source>
        <strain evidence="3">ATCC 31267 / DSM 46492 / JCM 5070 / NBRC 14893 / NCIMB 12804 / NRRL 8165 / MA-4680</strain>
    </source>
</reference>
<feature type="compositionally biased region" description="Pro residues" evidence="1">
    <location>
        <begin position="223"/>
        <end position="253"/>
    </location>
</feature>
<reference evidence="2 3" key="2">
    <citation type="journal article" date="2003" name="Nat. Biotechnol.">
        <title>Complete genome sequence and comparative analysis of the industrial microorganism Streptomyces avermitilis.</title>
        <authorList>
            <person name="Ikeda H."/>
            <person name="Ishikawa J."/>
            <person name="Hanamoto A."/>
            <person name="Shinose M."/>
            <person name="Kikuchi H."/>
            <person name="Shiba T."/>
            <person name="Sakaki Y."/>
            <person name="Hattori M."/>
            <person name="Omura S."/>
        </authorList>
    </citation>
    <scope>NUCLEOTIDE SEQUENCE [LARGE SCALE GENOMIC DNA]</scope>
    <source>
        <strain evidence="3">ATCC 31267 / DSM 46492 / JCM 5070 / NBRC 14893 / NCIMB 12804 / NRRL 8165 / MA-4680</strain>
    </source>
</reference>